<feature type="domain" description="FAD-binding PCMH-type" evidence="7">
    <location>
        <begin position="179"/>
        <end position="352"/>
    </location>
</feature>
<dbReference type="PROSITE" id="PS51387">
    <property type="entry name" value="FAD_PCMH"/>
    <property type="match status" value="1"/>
</dbReference>
<dbReference type="Gene3D" id="1.10.150.120">
    <property type="entry name" value="[2Fe-2S]-binding domain"/>
    <property type="match status" value="1"/>
</dbReference>
<reference evidence="8 9" key="1">
    <citation type="submission" date="2020-10" db="EMBL/GenBank/DDBJ databases">
        <authorList>
            <person name="Castelo-Branco R."/>
            <person name="Eusebio N."/>
            <person name="Adriana R."/>
            <person name="Vieira A."/>
            <person name="Brugerolle De Fraissinette N."/>
            <person name="Rezende De Castro R."/>
            <person name="Schneider M.P."/>
            <person name="Vasconcelos V."/>
            <person name="Leao P.N."/>
        </authorList>
    </citation>
    <scope>NUCLEOTIDE SEQUENCE [LARGE SCALE GENOMIC DNA]</scope>
    <source>
        <strain evidence="8 9">LEGE 06226</strain>
    </source>
</reference>
<dbReference type="Pfam" id="PF03450">
    <property type="entry name" value="CO_deh_flav_C"/>
    <property type="match status" value="1"/>
</dbReference>
<dbReference type="InterPro" id="IPR002346">
    <property type="entry name" value="Mopterin_DH_FAD-bd"/>
</dbReference>
<evidence type="ECO:0000259" key="7">
    <source>
        <dbReference type="PROSITE" id="PS51387"/>
    </source>
</evidence>
<dbReference type="InterPro" id="IPR016208">
    <property type="entry name" value="Ald_Oxase/xanthine_DH-like"/>
</dbReference>
<dbReference type="Gene3D" id="3.30.390.50">
    <property type="entry name" value="CO dehydrogenase flavoprotein, C-terminal domain"/>
    <property type="match status" value="1"/>
</dbReference>
<keyword evidence="1" id="KW-0285">Flavoprotein</keyword>
<dbReference type="InterPro" id="IPR002888">
    <property type="entry name" value="2Fe-2S-bd"/>
</dbReference>
<dbReference type="PANTHER" id="PTHR45444">
    <property type="entry name" value="XANTHINE DEHYDROGENASE"/>
    <property type="match status" value="1"/>
</dbReference>
<protein>
    <submittedName>
        <fullName evidence="8">Xanthine dehydrogenase small subunit</fullName>
        <ecNumber evidence="8">1.17.1.4</ecNumber>
    </submittedName>
</protein>
<dbReference type="Pfam" id="PF00941">
    <property type="entry name" value="FAD_binding_5"/>
    <property type="match status" value="1"/>
</dbReference>
<dbReference type="GO" id="GO:0004854">
    <property type="term" value="F:xanthine dehydrogenase activity"/>
    <property type="evidence" value="ECO:0007669"/>
    <property type="project" value="UniProtKB-EC"/>
</dbReference>
<dbReference type="PROSITE" id="PS00197">
    <property type="entry name" value="2FE2S_FER_1"/>
    <property type="match status" value="1"/>
</dbReference>
<gene>
    <name evidence="8" type="primary">xdhA</name>
    <name evidence="8" type="ORF">IQ236_21265</name>
</gene>
<dbReference type="EC" id="1.17.1.4" evidence="8"/>
<evidence type="ECO:0000313" key="8">
    <source>
        <dbReference type="EMBL" id="MBE9145723.1"/>
    </source>
</evidence>
<dbReference type="InterPro" id="IPR016166">
    <property type="entry name" value="FAD-bd_PCMH"/>
</dbReference>
<dbReference type="InterPro" id="IPR036318">
    <property type="entry name" value="FAD-bd_PCMH-like_sf"/>
</dbReference>
<proteinExistence type="predicted"/>
<dbReference type="Gene3D" id="3.30.43.10">
    <property type="entry name" value="Uridine Diphospho-n-acetylenolpyruvylglucosamine Reductase, domain 2"/>
    <property type="match status" value="1"/>
</dbReference>
<dbReference type="InterPro" id="IPR001041">
    <property type="entry name" value="2Fe-2S_ferredoxin-type"/>
</dbReference>
<evidence type="ECO:0000259" key="6">
    <source>
        <dbReference type="PROSITE" id="PS51085"/>
    </source>
</evidence>
<keyword evidence="5" id="KW-0408">Iron</keyword>
<dbReference type="InterPro" id="IPR006058">
    <property type="entry name" value="2Fe2S_fd_BS"/>
</dbReference>
<dbReference type="Gene3D" id="3.10.20.30">
    <property type="match status" value="1"/>
</dbReference>
<evidence type="ECO:0000256" key="2">
    <source>
        <dbReference type="ARBA" id="ARBA00022723"/>
    </source>
</evidence>
<dbReference type="PIRSF" id="PIRSF036557">
    <property type="entry name" value="XdhA_RC"/>
    <property type="match status" value="1"/>
</dbReference>
<dbReference type="NCBIfam" id="TIGR02963">
    <property type="entry name" value="xanthine_xdhA"/>
    <property type="match status" value="1"/>
</dbReference>
<feature type="domain" description="2Fe-2S ferredoxin-type" evidence="6">
    <location>
        <begin position="4"/>
        <end position="89"/>
    </location>
</feature>
<comment type="caution">
    <text evidence="8">The sequence shown here is derived from an EMBL/GenBank/DDBJ whole genome shotgun (WGS) entry which is preliminary data.</text>
</comment>
<dbReference type="InterPro" id="IPR036884">
    <property type="entry name" value="2Fe-2S-bd_dom_sf"/>
</dbReference>
<evidence type="ECO:0000256" key="4">
    <source>
        <dbReference type="ARBA" id="ARBA00023002"/>
    </source>
</evidence>
<dbReference type="InterPro" id="IPR036010">
    <property type="entry name" value="2Fe-2S_ferredoxin-like_sf"/>
</dbReference>
<dbReference type="InterPro" id="IPR012675">
    <property type="entry name" value="Beta-grasp_dom_sf"/>
</dbReference>
<organism evidence="8 9">
    <name type="scientific">Planktothrix mougeotii LEGE 06226</name>
    <dbReference type="NCBI Taxonomy" id="1828728"/>
    <lineage>
        <taxon>Bacteria</taxon>
        <taxon>Bacillati</taxon>
        <taxon>Cyanobacteriota</taxon>
        <taxon>Cyanophyceae</taxon>
        <taxon>Oscillatoriophycideae</taxon>
        <taxon>Oscillatoriales</taxon>
        <taxon>Microcoleaceae</taxon>
        <taxon>Planktothrix</taxon>
    </lineage>
</organism>
<dbReference type="PROSITE" id="PS51085">
    <property type="entry name" value="2FE2S_FER_2"/>
    <property type="match status" value="1"/>
</dbReference>
<accession>A0ABR9UH03</accession>
<keyword evidence="9" id="KW-1185">Reference proteome</keyword>
<keyword evidence="2" id="KW-0479">Metal-binding</keyword>
<dbReference type="InterPro" id="IPR014307">
    <property type="entry name" value="Xanthine_DH_ssu"/>
</dbReference>
<sequence>MQNNTFSLIINGEKVLIQDLSPTLTLLEYLRRSGRVGTKEGCGDGDCGACTVAVVGQGSNGQPQYLAMNSCLIPLATMAGREIITVEGVGKEGLHPVQAAMVSLGGSQCGYCTPGFIMSLFTAYYKGEVNDESLEGNLCRCTGYLPIRRAAELVNHTHCCDQFSERLTQIDLTVNSLHYITPDQQFFRPLQLSEVLDFLQQYPDAKLIAGATDLGLEISHHYQEFPTLISVESVAELQQLKQTSDNVEIGAAIPLSYLEENLKGIFPSLDEMLSKFAARQIRNRATIGGNLATASPIGDLAPILLSLDAKLRLASLTGERIICIADFFKGYRQTELQPQEVIVSIIIPKTITANAIRRLSQSYKIGKRGTDDISIVSAAFTIDLDTNNTIIHARLAYGGVAAIPIRAINIETILIGKDWNHATIQNAKILLKDTFNPLTDLRGSADYRKRLVANLFEKFFIEFSPMGKGNREQ</sequence>
<dbReference type="InterPro" id="IPR012175">
    <property type="entry name" value="Xanth_DH_ssu_bac"/>
</dbReference>
<dbReference type="SUPFAM" id="SSF56176">
    <property type="entry name" value="FAD-binding/transporter-associated domain-like"/>
    <property type="match status" value="1"/>
</dbReference>
<dbReference type="SMART" id="SM01092">
    <property type="entry name" value="CO_deh_flav_C"/>
    <property type="match status" value="1"/>
</dbReference>
<dbReference type="Pfam" id="PF00111">
    <property type="entry name" value="Fer2"/>
    <property type="match status" value="1"/>
</dbReference>
<dbReference type="Proteomes" id="UP000640725">
    <property type="component" value="Unassembled WGS sequence"/>
</dbReference>
<dbReference type="Pfam" id="PF01799">
    <property type="entry name" value="Fer2_2"/>
    <property type="match status" value="1"/>
</dbReference>
<dbReference type="InterPro" id="IPR016167">
    <property type="entry name" value="FAD-bd_PCMH_sub1"/>
</dbReference>
<dbReference type="InterPro" id="IPR016169">
    <property type="entry name" value="FAD-bd_PCMH_sub2"/>
</dbReference>
<evidence type="ECO:0000313" key="9">
    <source>
        <dbReference type="Proteomes" id="UP000640725"/>
    </source>
</evidence>
<dbReference type="InterPro" id="IPR036683">
    <property type="entry name" value="CO_DH_flav_C_dom_sf"/>
</dbReference>
<dbReference type="SUPFAM" id="SSF54292">
    <property type="entry name" value="2Fe-2S ferredoxin-like"/>
    <property type="match status" value="1"/>
</dbReference>
<evidence type="ECO:0000256" key="1">
    <source>
        <dbReference type="ARBA" id="ARBA00022630"/>
    </source>
</evidence>
<dbReference type="SUPFAM" id="SSF55447">
    <property type="entry name" value="CO dehydrogenase flavoprotein C-terminal domain-like"/>
    <property type="match status" value="1"/>
</dbReference>
<name>A0ABR9UH03_9CYAN</name>
<evidence type="ECO:0000256" key="5">
    <source>
        <dbReference type="ARBA" id="ARBA00023004"/>
    </source>
</evidence>
<dbReference type="InterPro" id="IPR005107">
    <property type="entry name" value="CO_DH_flav_C"/>
</dbReference>
<dbReference type="CDD" id="cd00207">
    <property type="entry name" value="fer2"/>
    <property type="match status" value="1"/>
</dbReference>
<evidence type="ECO:0000256" key="3">
    <source>
        <dbReference type="ARBA" id="ARBA00022827"/>
    </source>
</evidence>
<dbReference type="RefSeq" id="WP_193871129.1">
    <property type="nucleotide sequence ID" value="NZ_JADEWU010000066.1"/>
</dbReference>
<dbReference type="EMBL" id="JADEWU010000066">
    <property type="protein sequence ID" value="MBE9145723.1"/>
    <property type="molecule type" value="Genomic_DNA"/>
</dbReference>
<dbReference type="Gene3D" id="3.30.465.10">
    <property type="match status" value="1"/>
</dbReference>
<dbReference type="PANTHER" id="PTHR45444:SF3">
    <property type="entry name" value="XANTHINE DEHYDROGENASE"/>
    <property type="match status" value="1"/>
</dbReference>
<keyword evidence="4 8" id="KW-0560">Oxidoreductase</keyword>
<dbReference type="SUPFAM" id="SSF47741">
    <property type="entry name" value="CO dehydrogenase ISP C-domain like"/>
    <property type="match status" value="1"/>
</dbReference>
<keyword evidence="3" id="KW-0274">FAD</keyword>